<organism evidence="3 4">
    <name type="scientific">Burkholderia theae</name>
    <dbReference type="NCBI Taxonomy" id="3143496"/>
    <lineage>
        <taxon>Bacteria</taxon>
        <taxon>Pseudomonadati</taxon>
        <taxon>Pseudomonadota</taxon>
        <taxon>Betaproteobacteria</taxon>
        <taxon>Burkholderiales</taxon>
        <taxon>Burkholderiaceae</taxon>
        <taxon>Burkholderia</taxon>
    </lineage>
</organism>
<evidence type="ECO:0000313" key="3">
    <source>
        <dbReference type="EMBL" id="MEN2469193.1"/>
    </source>
</evidence>
<dbReference type="InterPro" id="IPR021027">
    <property type="entry name" value="Transposase_put_HTH"/>
</dbReference>
<accession>A0ABU9WB08</accession>
<feature type="region of interest" description="Disordered" evidence="1">
    <location>
        <begin position="37"/>
        <end position="60"/>
    </location>
</feature>
<keyword evidence="4" id="KW-1185">Reference proteome</keyword>
<feature type="domain" description="Transposase putative helix-turn-helix" evidence="2">
    <location>
        <begin position="2"/>
        <end position="34"/>
    </location>
</feature>
<reference evidence="3 4" key="1">
    <citation type="submission" date="2024-05" db="EMBL/GenBank/DDBJ databases">
        <title>Burkholderia sp. Nov. a novel bacteria isolated from rhizosphere soil of Camellia sinensis.</title>
        <authorList>
            <person name="Dong Y."/>
        </authorList>
    </citation>
    <scope>NUCLEOTIDE SEQUENCE [LARGE SCALE GENOMIC DNA]</scope>
    <source>
        <strain evidence="3 4">GS2Y</strain>
    </source>
</reference>
<comment type="caution">
    <text evidence="3">The sequence shown here is derived from an EMBL/GenBank/DDBJ whole genome shotgun (WGS) entry which is preliminary data.</text>
</comment>
<dbReference type="Pfam" id="PF12323">
    <property type="entry name" value="HTH_OrfB_IS605"/>
    <property type="match status" value="1"/>
</dbReference>
<evidence type="ECO:0000256" key="1">
    <source>
        <dbReference type="SAM" id="MobiDB-lite"/>
    </source>
</evidence>
<protein>
    <submittedName>
        <fullName evidence="3">Helix-turn-helix domain-containing protein</fullName>
    </submittedName>
</protein>
<dbReference type="RefSeq" id="WP_343491291.1">
    <property type="nucleotide sequence ID" value="NZ_JBCPYA010000001.1"/>
</dbReference>
<proteinExistence type="predicted"/>
<name>A0ABU9WB08_9BURK</name>
<dbReference type="EMBL" id="JBCPYA010000001">
    <property type="protein sequence ID" value="MEN2469193.1"/>
    <property type="molecule type" value="Genomic_DNA"/>
</dbReference>
<evidence type="ECO:0000313" key="4">
    <source>
        <dbReference type="Proteomes" id="UP001466933"/>
    </source>
</evidence>
<sequence length="60" mass="6358">MIAHRIALAPNDIQATNFDRAAGTARFAYNLALAGGSGSTMHGRPTTPWPSPRRPHCVAS</sequence>
<gene>
    <name evidence="3" type="ORF">VOI36_04755</name>
</gene>
<dbReference type="Proteomes" id="UP001466933">
    <property type="component" value="Unassembled WGS sequence"/>
</dbReference>
<evidence type="ECO:0000259" key="2">
    <source>
        <dbReference type="Pfam" id="PF12323"/>
    </source>
</evidence>